<feature type="region of interest" description="Disordered" evidence="1">
    <location>
        <begin position="130"/>
        <end position="164"/>
    </location>
</feature>
<sequence length="237" mass="26661">MTTNENKSENLIGFNRLNEHVVFDSKKEMNYAVADHLKSNAAFLRDNSKNILNYLAKIASHHNGACGVLYDTIAERLSITKRTVERCMSELKQNNIIEVVKQYSKRGGRMSSVIRILPFVTEKKAPVGEDVGYPVGNESGPEHPKKPSGSKSQSPSEKDTNLSNPLLSSYKQGTVVASLLYIFDDFRNKGLSRPKFEEIVKEAIPEAINLKAYVRSVCSNYVENKSKFTNRFKKHCV</sequence>
<dbReference type="Gene3D" id="1.10.10.10">
    <property type="entry name" value="Winged helix-like DNA-binding domain superfamily/Winged helix DNA-binding domain"/>
    <property type="match status" value="1"/>
</dbReference>
<organism evidence="2 3">
    <name type="scientific">Brochothrix campestris FSL F6-1037</name>
    <dbReference type="NCBI Taxonomy" id="1265861"/>
    <lineage>
        <taxon>Bacteria</taxon>
        <taxon>Bacillati</taxon>
        <taxon>Bacillota</taxon>
        <taxon>Bacilli</taxon>
        <taxon>Bacillales</taxon>
        <taxon>Listeriaceae</taxon>
        <taxon>Brochothrix</taxon>
    </lineage>
</organism>
<dbReference type="AlphaFoldDB" id="W7CBS1"/>
<dbReference type="EMBL" id="AODH01000073">
    <property type="protein sequence ID" value="EUJ34367.1"/>
    <property type="molecule type" value="Genomic_DNA"/>
</dbReference>
<dbReference type="Proteomes" id="UP000019243">
    <property type="component" value="Unassembled WGS sequence"/>
</dbReference>
<reference evidence="2 3" key="1">
    <citation type="submission" date="2012-12" db="EMBL/GenBank/DDBJ databases">
        <title>Novel taxa of Listeriaceae from agricultural environments in the United States.</title>
        <authorList>
            <person name="den Bakker H.C."/>
            <person name="Allred A."/>
            <person name="Warchocki S."/>
            <person name="Wright E.M."/>
            <person name="Burrell A."/>
            <person name="Nightingale K.K."/>
            <person name="Kephart D."/>
            <person name="Wiedmann M."/>
        </authorList>
    </citation>
    <scope>NUCLEOTIDE SEQUENCE [LARGE SCALE GENOMIC DNA]</scope>
    <source>
        <strain evidence="2 3">FSL F6-1037</strain>
    </source>
</reference>
<gene>
    <name evidence="2" type="ORF">BCAMP_12286</name>
</gene>
<accession>W7CBS1</accession>
<comment type="caution">
    <text evidence="2">The sequence shown here is derived from an EMBL/GenBank/DDBJ whole genome shotgun (WGS) entry which is preliminary data.</text>
</comment>
<evidence type="ECO:0000313" key="2">
    <source>
        <dbReference type="EMBL" id="EUJ34367.1"/>
    </source>
</evidence>
<name>W7CBS1_9LIST</name>
<dbReference type="InterPro" id="IPR036388">
    <property type="entry name" value="WH-like_DNA-bd_sf"/>
</dbReference>
<keyword evidence="3" id="KW-1185">Reference proteome</keyword>
<evidence type="ECO:0000313" key="3">
    <source>
        <dbReference type="Proteomes" id="UP000019243"/>
    </source>
</evidence>
<dbReference type="RefSeq" id="WP_035315706.1">
    <property type="nucleotide sequence ID" value="NZ_AODH01000073.1"/>
</dbReference>
<proteinExistence type="predicted"/>
<protein>
    <submittedName>
        <fullName evidence="2">Phage-like protein</fullName>
    </submittedName>
</protein>
<evidence type="ECO:0000256" key="1">
    <source>
        <dbReference type="SAM" id="MobiDB-lite"/>
    </source>
</evidence>